<dbReference type="PROSITE" id="PS50268">
    <property type="entry name" value="CADHERIN_2"/>
    <property type="match status" value="1"/>
</dbReference>
<dbReference type="Pfam" id="PF05345">
    <property type="entry name" value="He_PIG"/>
    <property type="match status" value="2"/>
</dbReference>
<dbReference type="SUPFAM" id="SSF56436">
    <property type="entry name" value="C-type lectin-like"/>
    <property type="match status" value="1"/>
</dbReference>
<evidence type="ECO:0000259" key="2">
    <source>
        <dbReference type="PROSITE" id="PS50041"/>
    </source>
</evidence>
<sequence length="2710" mass="289507">MKRKNLKKPMISALEQRILFDGAAVATAVDVLDESSFSSNNTETTTTSNDVTQNNAENSVHEAQAVQGFERDRREVAFIDITVKDYQTLVDGVGEGVEVYLVSSLDDINSILKSETNIDAIHILSHGNVGEISVGNDVLNQNTLNNFDAVLQTMKNSLSENGDILLYGCNVANDGTGQEFINTLASITEADVAASNDVTGNSNVNGDWDLEIETGSIETSTIVVENYSSRLADVTYTENDSATLVANNVTISSGTNFSGGYVEFSLSESTSTETLSLVKEITASTTNGQISIVGNGVYIGNGTVAILVGSIDNTYNGENGQKLRINFSNTFANGNFSDTTATQTGTVVDISGWTIYLQQLMLGQNGVAGTSTIDGWATPIDSTPTPSNPNDSSEVSRGDDYTPSGAIYSYAFEDGALRLYSSGMTTAGDGDIVHGPYVVSDSTVTLSSGDSVSFDWKAQGGDDAYDIYAYLLNVDTGATVELLNQTGVGTSATAWATKNTNINTAGTYKFVFVSGTFDETFGRAAGASLYIDNIVVTQAVMPPAISGSVLQYITRNLTYHNSSETLNIVGETKNININGITSGGTTDVSLSRSIEIIGVNDLPYISGKETVTVNEDTSITISGLTVGDNDSGSSNLTVTIDANYGTLSLGNSTGVTTSWDAINKTFQITGTVTNLNNALATLRYQGDSNWSGQDPLTITINDGQGSGEQPYKINQTGKFYNPNNGHYYEFVSASGITWDQAKIDAENRTLYGLNGYLVTITSDSENALITSMAGGNGWIGASDAENEGVWKWVTGPEAGQLLSNYFTNWASGEPNDSGIDGEDVAHFYYTGVNAGKWNDFNTNNTSSISGYIVEYGGLAGDNLQQAFLTVTVLPVNDAPTINNSTNTINYVENASGIVLSPTITINDVDNTTLASATVSIGGFVSGDRLNFTNDASTMGNIIASYNSTTGVLTLTSAGQTATLSQWENALKSVSYDSTSEALSLSEQTRIVSWTVNDGVLNSVVSTSTIKVLGVNDAPTLEILDLKNNFTESLDSNNQNLFKSGTINFSDLDNNVNITKINGSIVYSGGVLDNTIATALINGFTINTNNNVQSGGGTWSYNVSNIDLNFLAKGETITFSYTIIATDTQNATDTKIVTFKIIGTNDAPTFGSQDPANANPISSTPKQIFDNAGFENGLTGWTTNGNASVVDKDIVTFSASSSMQMTPEVKAILGNSNQMTWVVDSHGTGMVKLEANGASNEFNTNFQSDLNVSSDTVKYIKDTFYATSNKAPTNMAYISKTFYAEAGTTYSIAWNYISGDYVPWNDGSVLTFANNTNPSSTAVLDGVKAEVILLGATNPGTGNYTTSSYGSTGWQTTTIQVLESGSYTLGLSVFNLGDTALNPYLFVDNLVGTTTLNNQVFAPLQQDTNAPIPAGESFIIETGLTETNSGLSSSGTMSIEDKDLKDSVTVSVKSVSVDLRDSNNNLISNSLSQTTNEQLLSMLSLDSTLIIESGSTKGSFEWYFNSGNEAFNYLKAGEVLKLTYTFQADDGNGGLTEQTIDVIITGTNDTVVVNPLIPIEIVNTSNSSESFSKVTGTIDTTDLDNDNLTYNILNSSNNPIQELVGVYGVLKLNSTTGQYEYIPNNTKINALTSSATENFKIKVSDSSTSSIQNLTVKIDYVNAMPLIGGDKSEVTFVENSKPIIIDSNITIVDPEYADFGAGYLRVDYLQGKEGSDNLTILEVGGITLDRGNVLYSGIKIGTIDTLQNGENGKSLKINLNDKAYSHQVQALARAIAFVNSTDDLSNTSRVIEFRVNDGGDSDNSMRFSSKESIVNIQTINDLPQINFNNSSYVVEKIININEDGTLVLDKISFADLDGEVLTVVLETTNYGTLTINNTIANGLISSQIVGNNTNSVTLTGTIEEINKTLASVNGIVYTAGIGNDFVTPGADFIKVTAIDELSGTSVSSKMVVVLPAIPNADSKNIVNKEDNPASVDLESLILDINDNNGFFTFGVGSADITDINGNITTAGNISSFDVTDIIYDENSNAIGYQLTSGKLILADSSSSLESNFTSKDGQFIFIPNENWYGNETFVYQYTSGDGDTSLIAQINVFVLPVNDKPVISVTTSDITIDEDTPYTFDNSNFIVISDIDNIPTQELELQIEVIEGKINLIDLSNVTILEGENASSKIVLRGTLDNLQETIKNLIYTPKNNYFGKDYLTIILDDLGASGEGGNKISNQTINFTINSVNDIPQIEVVDVTGSIIDGSKLNDKGSIKFTDADITDRPTAVENTKSIIGKAQDGTNLSLTQKQISDIENAFSIMNLPTNVNNGTITWDYTISQDKINFLGAGETVTAVFSITVTDDDGVELTQDVTVTIIGSNDIPTVSFENIDFEIPFGEVYNKDISSLFSDKDLTNKFKFEATNLPLGLTIDSNTGIISGRVAQSGNFVIVITGIDSSGASVTRTYNMLVVAPARITDSAKPSSPFISTTNGDTNTNNLIDGLNTFTDNTTNLGVLNFNSNDGLLVDTGIGFLDTSNSSTTNGFELTSSNNQNGGTEGSNNFSTNNTSNTNDSRGVLQANVDLNVLTNGQIVFNEANQDSFSIVGITIEDIKIENNSIEIKVVDTNLSQNFIVTQIDGTALPAGLFFDPRTGNISGTIPEDLEKLEISIKAINQDGTTRVLNLKLDLKELKKAQKNQVDADEKYMGLKEQIALENQKLDDYGSYLTRLFA</sequence>
<dbReference type="InterPro" id="IPR034007">
    <property type="entry name" value="CTLD_bac"/>
</dbReference>
<evidence type="ECO:0000256" key="1">
    <source>
        <dbReference type="SAM" id="MobiDB-lite"/>
    </source>
</evidence>
<dbReference type="InterPro" id="IPR002126">
    <property type="entry name" value="Cadherin-like_dom"/>
</dbReference>
<gene>
    <name evidence="4" type="ORF">AAQM_1559</name>
</gene>
<dbReference type="InterPro" id="IPR016187">
    <property type="entry name" value="CTDL_fold"/>
</dbReference>
<dbReference type="InterPro" id="IPR013783">
    <property type="entry name" value="Ig-like_fold"/>
</dbReference>
<keyword evidence="5" id="KW-1185">Reference proteome</keyword>
<feature type="region of interest" description="Disordered" evidence="1">
    <location>
        <begin position="375"/>
        <end position="400"/>
    </location>
</feature>
<dbReference type="CDD" id="cd03603">
    <property type="entry name" value="CLECT_VCBS"/>
    <property type="match status" value="1"/>
</dbReference>
<dbReference type="RefSeq" id="WP_129094883.1">
    <property type="nucleotide sequence ID" value="NZ_CBCSAE010000004.1"/>
</dbReference>
<proteinExistence type="predicted"/>
<feature type="region of interest" description="Disordered" evidence="1">
    <location>
        <begin position="36"/>
        <end position="57"/>
    </location>
</feature>
<dbReference type="PANTHER" id="PTHR22801:SF63">
    <property type="entry name" value="C-TYPE LECTIN DOMAIN-CONTAINING PROTEIN"/>
    <property type="match status" value="1"/>
</dbReference>
<dbReference type="GO" id="GO:0005509">
    <property type="term" value="F:calcium ion binding"/>
    <property type="evidence" value="ECO:0007669"/>
    <property type="project" value="InterPro"/>
</dbReference>
<dbReference type="Gene3D" id="3.10.100.10">
    <property type="entry name" value="Mannose-Binding Protein A, subunit A"/>
    <property type="match status" value="1"/>
</dbReference>
<accession>A0AAE7E1N2</accession>
<dbReference type="Proteomes" id="UP000502065">
    <property type="component" value="Chromosome"/>
</dbReference>
<dbReference type="InterPro" id="IPR010221">
    <property type="entry name" value="VCBS_dom"/>
</dbReference>
<feature type="region of interest" description="Disordered" evidence="1">
    <location>
        <begin position="2523"/>
        <end position="2553"/>
    </location>
</feature>
<dbReference type="Pfam" id="PF00059">
    <property type="entry name" value="Lectin_C"/>
    <property type="match status" value="1"/>
</dbReference>
<dbReference type="KEGG" id="aaqi:AAQM_1559"/>
<dbReference type="NCBIfam" id="TIGR01965">
    <property type="entry name" value="VCBS_repeat"/>
    <property type="match status" value="4"/>
</dbReference>
<dbReference type="InterPro" id="IPR040853">
    <property type="entry name" value="RapA2_cadherin-like"/>
</dbReference>
<evidence type="ECO:0000313" key="4">
    <source>
        <dbReference type="EMBL" id="QKE26304.1"/>
    </source>
</evidence>
<dbReference type="SMART" id="SM00034">
    <property type="entry name" value="CLECT"/>
    <property type="match status" value="1"/>
</dbReference>
<feature type="compositionally biased region" description="Polar residues" evidence="1">
    <location>
        <begin position="2523"/>
        <end position="2532"/>
    </location>
</feature>
<name>A0AAE7E1N2_9BACT</name>
<dbReference type="Pfam" id="PF17803">
    <property type="entry name" value="Cadherin_4"/>
    <property type="match status" value="1"/>
</dbReference>
<dbReference type="GO" id="GO:0007156">
    <property type="term" value="P:homophilic cell adhesion via plasma membrane adhesion molecules"/>
    <property type="evidence" value="ECO:0007669"/>
    <property type="project" value="InterPro"/>
</dbReference>
<feature type="compositionally biased region" description="Low complexity" evidence="1">
    <location>
        <begin position="381"/>
        <end position="393"/>
    </location>
</feature>
<evidence type="ECO:0000259" key="3">
    <source>
        <dbReference type="PROSITE" id="PS50268"/>
    </source>
</evidence>
<dbReference type="PROSITE" id="PS50041">
    <property type="entry name" value="C_TYPE_LECTIN_2"/>
    <property type="match status" value="1"/>
</dbReference>
<dbReference type="SUPFAM" id="SSF49313">
    <property type="entry name" value="Cadherin-like"/>
    <property type="match status" value="2"/>
</dbReference>
<feature type="compositionally biased region" description="Low complexity" evidence="1">
    <location>
        <begin position="36"/>
        <end position="55"/>
    </location>
</feature>
<dbReference type="InterPro" id="IPR050801">
    <property type="entry name" value="Ca-Dep_Lectins_ImmuneDev"/>
</dbReference>
<dbReference type="EMBL" id="CP030944">
    <property type="protein sequence ID" value="QKE26304.1"/>
    <property type="molecule type" value="Genomic_DNA"/>
</dbReference>
<feature type="domain" description="Cadherin" evidence="3">
    <location>
        <begin position="1045"/>
        <end position="1149"/>
    </location>
</feature>
<organism evidence="4 5">
    <name type="scientific">Arcobacter aquimarinus</name>
    <dbReference type="NCBI Taxonomy" id="1315211"/>
    <lineage>
        <taxon>Bacteria</taxon>
        <taxon>Pseudomonadati</taxon>
        <taxon>Campylobacterota</taxon>
        <taxon>Epsilonproteobacteria</taxon>
        <taxon>Campylobacterales</taxon>
        <taxon>Arcobacteraceae</taxon>
        <taxon>Arcobacter</taxon>
    </lineage>
</organism>
<reference evidence="4 5" key="1">
    <citation type="submission" date="2018-07" db="EMBL/GenBank/DDBJ databases">
        <title>Identification of phenol metabolism pathways in Arcobacter.</title>
        <authorList>
            <person name="Miller W.G."/>
            <person name="Yee E."/>
            <person name="Bono J.L."/>
        </authorList>
    </citation>
    <scope>NUCLEOTIDE SEQUENCE [LARGE SCALE GENOMIC DNA]</scope>
    <source>
        <strain evidence="4 5">W63</strain>
    </source>
</reference>
<feature type="domain" description="C-type lectin" evidence="2">
    <location>
        <begin position="723"/>
        <end position="839"/>
    </location>
</feature>
<dbReference type="Pfam" id="PF14252">
    <property type="entry name" value="DUF4347"/>
    <property type="match status" value="1"/>
</dbReference>
<protein>
    <submittedName>
        <fullName evidence="4">C-type lectin-like domain-containing protein (DUF4347 domain)</fullName>
    </submittedName>
</protein>
<feature type="compositionally biased region" description="Low complexity" evidence="1">
    <location>
        <begin position="2538"/>
        <end position="2553"/>
    </location>
</feature>
<dbReference type="InterPro" id="IPR025592">
    <property type="entry name" value="DUF4347"/>
</dbReference>
<dbReference type="InterPro" id="IPR015919">
    <property type="entry name" value="Cadherin-like_sf"/>
</dbReference>
<evidence type="ECO:0000313" key="5">
    <source>
        <dbReference type="Proteomes" id="UP000502065"/>
    </source>
</evidence>
<dbReference type="InterPro" id="IPR001304">
    <property type="entry name" value="C-type_lectin-like"/>
</dbReference>
<dbReference type="InterPro" id="IPR016186">
    <property type="entry name" value="C-type_lectin-like/link_sf"/>
</dbReference>
<dbReference type="GO" id="GO:0016020">
    <property type="term" value="C:membrane"/>
    <property type="evidence" value="ECO:0007669"/>
    <property type="project" value="InterPro"/>
</dbReference>
<dbReference type="PANTHER" id="PTHR22801">
    <property type="entry name" value="LITHOSTATHINE"/>
    <property type="match status" value="1"/>
</dbReference>
<dbReference type="Gene3D" id="2.60.40.10">
    <property type="entry name" value="Immunoglobulins"/>
    <property type="match status" value="2"/>
</dbReference>